<evidence type="ECO:0000313" key="1">
    <source>
        <dbReference type="EMBL" id="MBD3913408.1"/>
    </source>
</evidence>
<comment type="caution">
    <text evidence="1">The sequence shown here is derived from an EMBL/GenBank/DDBJ whole genome shotgun (WGS) entry which is preliminary data.</text>
</comment>
<accession>A0ABR8MBA3</accession>
<keyword evidence="2" id="KW-1185">Reference proteome</keyword>
<name>A0ABR8MBA3_9ACTN</name>
<dbReference type="Proteomes" id="UP000649289">
    <property type="component" value="Unassembled WGS sequence"/>
</dbReference>
<gene>
    <name evidence="1" type="ORF">IEZ25_02175</name>
</gene>
<sequence>MTDDPREVGSLSEEAAKLFGALSGWARDQAGEASEVLSDLSAHATTTADDLDDHLATGSAECTACPVCRVVHTVRQLSPELTEHLTAAMSSLAQAAAVVMAPPGRRD</sequence>
<dbReference type="EMBL" id="JACXYY010000001">
    <property type="protein sequence ID" value="MBD3913408.1"/>
    <property type="molecule type" value="Genomic_DNA"/>
</dbReference>
<reference evidence="1 2" key="1">
    <citation type="submission" date="2020-09" db="EMBL/GenBank/DDBJ databases">
        <title>novel species in genus Nocardioides.</title>
        <authorList>
            <person name="Zhang G."/>
        </authorList>
    </citation>
    <scope>NUCLEOTIDE SEQUENCE [LARGE SCALE GENOMIC DNA]</scope>
    <source>
        <strain evidence="1 2">19197</strain>
    </source>
</reference>
<protein>
    <submittedName>
        <fullName evidence="1">Uncharacterized protein</fullName>
    </submittedName>
</protein>
<organism evidence="1 2">
    <name type="scientific">Nocardioides hwasunensis</name>
    <dbReference type="NCBI Taxonomy" id="397258"/>
    <lineage>
        <taxon>Bacteria</taxon>
        <taxon>Bacillati</taxon>
        <taxon>Actinomycetota</taxon>
        <taxon>Actinomycetes</taxon>
        <taxon>Propionibacteriales</taxon>
        <taxon>Nocardioidaceae</taxon>
        <taxon>Nocardioides</taxon>
    </lineage>
</organism>
<dbReference type="RefSeq" id="WP_191197736.1">
    <property type="nucleotide sequence ID" value="NZ_BAAAPA010000002.1"/>
</dbReference>
<evidence type="ECO:0000313" key="2">
    <source>
        <dbReference type="Proteomes" id="UP000649289"/>
    </source>
</evidence>
<proteinExistence type="predicted"/>